<accession>A0A8J2MMB4</accession>
<evidence type="ECO:0000313" key="1">
    <source>
        <dbReference type="EMBL" id="CAG5093918.1"/>
    </source>
</evidence>
<reference evidence="1" key="1">
    <citation type="submission" date="2021-04" db="EMBL/GenBank/DDBJ databases">
        <authorList>
            <person name="Chebbi M.A.C M."/>
        </authorList>
    </citation>
    <scope>NUCLEOTIDE SEQUENCE</scope>
</reference>
<organism evidence="1 2">
    <name type="scientific">Cotesia congregata</name>
    <name type="common">Parasitoid wasp</name>
    <name type="synonym">Apanteles congregatus</name>
    <dbReference type="NCBI Taxonomy" id="51543"/>
    <lineage>
        <taxon>Eukaryota</taxon>
        <taxon>Metazoa</taxon>
        <taxon>Ecdysozoa</taxon>
        <taxon>Arthropoda</taxon>
        <taxon>Hexapoda</taxon>
        <taxon>Insecta</taxon>
        <taxon>Pterygota</taxon>
        <taxon>Neoptera</taxon>
        <taxon>Endopterygota</taxon>
        <taxon>Hymenoptera</taxon>
        <taxon>Apocrita</taxon>
        <taxon>Ichneumonoidea</taxon>
        <taxon>Braconidae</taxon>
        <taxon>Microgastrinae</taxon>
        <taxon>Cotesia</taxon>
    </lineage>
</organism>
<gene>
    <name evidence="1" type="ORF">HICCMSTLAB_LOCUS7244</name>
</gene>
<name>A0A8J2MMB4_COTCN</name>
<dbReference type="PANTHER" id="PTHR47510:SF3">
    <property type="entry name" value="ENDO_EXONUCLEASE_PHOSPHATASE DOMAIN-CONTAINING PROTEIN"/>
    <property type="match status" value="1"/>
</dbReference>
<keyword evidence="2" id="KW-1185">Reference proteome</keyword>
<dbReference type="PANTHER" id="PTHR47510">
    <property type="entry name" value="REVERSE TRANSCRIPTASE DOMAIN-CONTAINING PROTEIN"/>
    <property type="match status" value="1"/>
</dbReference>
<dbReference type="Proteomes" id="UP000786811">
    <property type="component" value="Unassembled WGS sequence"/>
</dbReference>
<protein>
    <submittedName>
        <fullName evidence="1">Uncharacterized protein</fullName>
    </submittedName>
</protein>
<proteinExistence type="predicted"/>
<dbReference type="EMBL" id="CAJNRD030001120">
    <property type="protein sequence ID" value="CAG5093918.1"/>
    <property type="molecule type" value="Genomic_DNA"/>
</dbReference>
<evidence type="ECO:0000313" key="2">
    <source>
        <dbReference type="Proteomes" id="UP000786811"/>
    </source>
</evidence>
<sequence length="257" mass="29960">METCRQLGDKLLQQINGKLRPVWLSGWVHVNDERLYAALERLDLSDLDSSDSVDCMNAGLHRHIANIIDAVAPLKEICIRDQPAPWINQDIRTLQRRRSKLYRIFRRSGFAFNEYVNMRKVIKCRITDAKKQYFNQRFLNCKDAKSLWNCFRKLGLIKCSESNISTDLDLCGLNNYFAPDEQINYDYLDECVLTSRSDFVFNHLDCETVKKAITRLTSNSKGPDGFEIEAYKILLPYFLHQITELFNLSLSTVIYKI</sequence>
<dbReference type="OrthoDB" id="416454at2759"/>
<comment type="caution">
    <text evidence="1">The sequence shown here is derived from an EMBL/GenBank/DDBJ whole genome shotgun (WGS) entry which is preliminary data.</text>
</comment>
<dbReference type="AlphaFoldDB" id="A0A8J2MMB4"/>